<accession>A0A803LJX7</accession>
<evidence type="ECO:0000313" key="2">
    <source>
        <dbReference type="Proteomes" id="UP000596660"/>
    </source>
</evidence>
<protein>
    <submittedName>
        <fullName evidence="1">Uncharacterized protein</fullName>
    </submittedName>
</protein>
<organism evidence="1 2">
    <name type="scientific">Chenopodium quinoa</name>
    <name type="common">Quinoa</name>
    <dbReference type="NCBI Taxonomy" id="63459"/>
    <lineage>
        <taxon>Eukaryota</taxon>
        <taxon>Viridiplantae</taxon>
        <taxon>Streptophyta</taxon>
        <taxon>Embryophyta</taxon>
        <taxon>Tracheophyta</taxon>
        <taxon>Spermatophyta</taxon>
        <taxon>Magnoliopsida</taxon>
        <taxon>eudicotyledons</taxon>
        <taxon>Gunneridae</taxon>
        <taxon>Pentapetalae</taxon>
        <taxon>Caryophyllales</taxon>
        <taxon>Chenopodiaceae</taxon>
        <taxon>Chenopodioideae</taxon>
        <taxon>Atripliceae</taxon>
        <taxon>Chenopodium</taxon>
    </lineage>
</organism>
<dbReference type="AlphaFoldDB" id="A0A803LJX7"/>
<sequence>MEDQRYRTTKPKPEQVYLNELNSSSRYYIVKVLIAEKGRDILSFKKTVRFQTLLLKDEKMTFGAKTVIQPLYPELGPVEPNYQSILSIPRAIDPDEIYDVVGVLLVAQESPRPIVSGEGGRESLVREIVIIDQRLMGWADRFMVIGFRALKPHTRRGFSMNSGMSNRIIYEPKGERARVSSDWARLFNQRLVDRQARVLNVRFPSGEKKIVSIVELRQKKR</sequence>
<keyword evidence="2" id="KW-1185">Reference proteome</keyword>
<evidence type="ECO:0000313" key="1">
    <source>
        <dbReference type="EnsemblPlants" id="AUR62014274-RA:cds"/>
    </source>
</evidence>
<dbReference type="Gramene" id="AUR62014274-RA">
    <property type="protein sequence ID" value="AUR62014274-RA:cds"/>
    <property type="gene ID" value="AUR62014274"/>
</dbReference>
<dbReference type="EnsemblPlants" id="AUR62014274-RA">
    <property type="protein sequence ID" value="AUR62014274-RA:cds"/>
    <property type="gene ID" value="AUR62014274"/>
</dbReference>
<name>A0A803LJX7_CHEQI</name>
<dbReference type="Proteomes" id="UP000596660">
    <property type="component" value="Unplaced"/>
</dbReference>
<reference evidence="1" key="2">
    <citation type="submission" date="2021-03" db="UniProtKB">
        <authorList>
            <consortium name="EnsemblPlants"/>
        </authorList>
    </citation>
    <scope>IDENTIFICATION</scope>
</reference>
<reference evidence="1" key="1">
    <citation type="journal article" date="2017" name="Nature">
        <title>The genome of Chenopodium quinoa.</title>
        <authorList>
            <person name="Jarvis D.E."/>
            <person name="Ho Y.S."/>
            <person name="Lightfoot D.J."/>
            <person name="Schmoeckel S.M."/>
            <person name="Li B."/>
            <person name="Borm T.J.A."/>
            <person name="Ohyanagi H."/>
            <person name="Mineta K."/>
            <person name="Michell C.T."/>
            <person name="Saber N."/>
            <person name="Kharbatia N.M."/>
            <person name="Rupper R.R."/>
            <person name="Sharp A.R."/>
            <person name="Dally N."/>
            <person name="Boughton B.A."/>
            <person name="Woo Y.H."/>
            <person name="Gao G."/>
            <person name="Schijlen E.G.W.M."/>
            <person name="Guo X."/>
            <person name="Momin A.A."/>
            <person name="Negrao S."/>
            <person name="Al-Babili S."/>
            <person name="Gehring C."/>
            <person name="Roessner U."/>
            <person name="Jung C."/>
            <person name="Murphy K."/>
            <person name="Arold S.T."/>
            <person name="Gojobori T."/>
            <person name="van der Linden C.G."/>
            <person name="van Loo E.N."/>
            <person name="Jellen E.N."/>
            <person name="Maughan P.J."/>
            <person name="Tester M."/>
        </authorList>
    </citation>
    <scope>NUCLEOTIDE SEQUENCE [LARGE SCALE GENOMIC DNA]</scope>
    <source>
        <strain evidence="1">cv. PI 614886</strain>
    </source>
</reference>
<proteinExistence type="predicted"/>